<protein>
    <submittedName>
        <fullName evidence="1">Uncharacterized protein</fullName>
    </submittedName>
</protein>
<name>A0A9P9D2Y5_9HYPO</name>
<comment type="caution">
    <text evidence="1">The sequence shown here is derived from an EMBL/GenBank/DDBJ whole genome shotgun (WGS) entry which is preliminary data.</text>
</comment>
<evidence type="ECO:0000313" key="2">
    <source>
        <dbReference type="Proteomes" id="UP000738349"/>
    </source>
</evidence>
<dbReference type="Proteomes" id="UP000738349">
    <property type="component" value="Unassembled WGS sequence"/>
</dbReference>
<sequence length="69" mass="8296">KSESDNCKHCNNTEKKQCWYDKMSRDVQRWLCGGNRPATVERTLKEMQDVMGQILRRKEDHDDRLKWLG</sequence>
<dbReference type="AlphaFoldDB" id="A0A9P9D2Y5"/>
<dbReference type="OrthoDB" id="5107288at2759"/>
<feature type="non-terminal residue" evidence="1">
    <location>
        <position position="1"/>
    </location>
</feature>
<evidence type="ECO:0000313" key="1">
    <source>
        <dbReference type="EMBL" id="KAH7111449.1"/>
    </source>
</evidence>
<proteinExistence type="predicted"/>
<reference evidence="1" key="1">
    <citation type="journal article" date="2021" name="Nat. Commun.">
        <title>Genetic determinants of endophytism in the Arabidopsis root mycobiome.</title>
        <authorList>
            <person name="Mesny F."/>
            <person name="Miyauchi S."/>
            <person name="Thiergart T."/>
            <person name="Pickel B."/>
            <person name="Atanasova L."/>
            <person name="Karlsson M."/>
            <person name="Huettel B."/>
            <person name="Barry K.W."/>
            <person name="Haridas S."/>
            <person name="Chen C."/>
            <person name="Bauer D."/>
            <person name="Andreopoulos W."/>
            <person name="Pangilinan J."/>
            <person name="LaButti K."/>
            <person name="Riley R."/>
            <person name="Lipzen A."/>
            <person name="Clum A."/>
            <person name="Drula E."/>
            <person name="Henrissat B."/>
            <person name="Kohler A."/>
            <person name="Grigoriev I.V."/>
            <person name="Martin F.M."/>
            <person name="Hacquard S."/>
        </authorList>
    </citation>
    <scope>NUCLEOTIDE SEQUENCE</scope>
    <source>
        <strain evidence="1">MPI-CAGE-AT-0147</strain>
    </source>
</reference>
<organism evidence="1 2">
    <name type="scientific">Dactylonectria macrodidyma</name>
    <dbReference type="NCBI Taxonomy" id="307937"/>
    <lineage>
        <taxon>Eukaryota</taxon>
        <taxon>Fungi</taxon>
        <taxon>Dikarya</taxon>
        <taxon>Ascomycota</taxon>
        <taxon>Pezizomycotina</taxon>
        <taxon>Sordariomycetes</taxon>
        <taxon>Hypocreomycetidae</taxon>
        <taxon>Hypocreales</taxon>
        <taxon>Nectriaceae</taxon>
        <taxon>Dactylonectria</taxon>
    </lineage>
</organism>
<keyword evidence="2" id="KW-1185">Reference proteome</keyword>
<gene>
    <name evidence="1" type="ORF">EDB81DRAFT_671523</name>
</gene>
<dbReference type="EMBL" id="JAGMUV010000041">
    <property type="protein sequence ID" value="KAH7111449.1"/>
    <property type="molecule type" value="Genomic_DNA"/>
</dbReference>
<accession>A0A9P9D2Y5</accession>